<sequence>MVPSAHLDGPEDHATKPVPKEGTGDLPLPQAENNQLVVAMRSSSSYSSVEDTGAPVAASHTSNIQAVPAVIGNHPGVAVDVSVTSNGRMPDVLRPSCAHELPASIEFSIESHGDDLSFEAVQHLLTRAAGRDAPNMNSAIVAHAAASLAAQLTGGAGLPSVPTPTASASTTGCQCSAPSS</sequence>
<protein>
    <submittedName>
        <fullName evidence="2">Uncharacterized protein</fullName>
    </submittedName>
</protein>
<accession>A0ABQ0LII6</accession>
<feature type="compositionally biased region" description="Basic and acidic residues" evidence="1">
    <location>
        <begin position="8"/>
        <end position="23"/>
    </location>
</feature>
<evidence type="ECO:0000313" key="3">
    <source>
        <dbReference type="Proteomes" id="UP000815677"/>
    </source>
</evidence>
<organism evidence="2 3">
    <name type="scientific">Mycena chlorophos</name>
    <name type="common">Agaric fungus</name>
    <name type="synonym">Agaricus chlorophos</name>
    <dbReference type="NCBI Taxonomy" id="658473"/>
    <lineage>
        <taxon>Eukaryota</taxon>
        <taxon>Fungi</taxon>
        <taxon>Dikarya</taxon>
        <taxon>Basidiomycota</taxon>
        <taxon>Agaricomycotina</taxon>
        <taxon>Agaricomycetes</taxon>
        <taxon>Agaricomycetidae</taxon>
        <taxon>Agaricales</taxon>
        <taxon>Marasmiineae</taxon>
        <taxon>Mycenaceae</taxon>
        <taxon>Mycena</taxon>
    </lineage>
</organism>
<keyword evidence="3" id="KW-1185">Reference proteome</keyword>
<name>A0ABQ0LII6_MYCCL</name>
<dbReference type="Proteomes" id="UP000815677">
    <property type="component" value="Unassembled WGS sequence"/>
</dbReference>
<dbReference type="EMBL" id="DF846743">
    <property type="protein sequence ID" value="GAT50924.1"/>
    <property type="molecule type" value="Genomic_DNA"/>
</dbReference>
<evidence type="ECO:0000256" key="1">
    <source>
        <dbReference type="SAM" id="MobiDB-lite"/>
    </source>
</evidence>
<feature type="region of interest" description="Disordered" evidence="1">
    <location>
        <begin position="1"/>
        <end position="34"/>
    </location>
</feature>
<reference evidence="2" key="1">
    <citation type="submission" date="2014-09" db="EMBL/GenBank/DDBJ databases">
        <title>Genome sequence of the luminous mushroom Mycena chlorophos for searching fungal bioluminescence genes.</title>
        <authorList>
            <person name="Tanaka Y."/>
            <person name="Kasuga D."/>
            <person name="Oba Y."/>
            <person name="Hase S."/>
            <person name="Sato K."/>
            <person name="Oba Y."/>
            <person name="Sakakibara Y."/>
        </authorList>
    </citation>
    <scope>NUCLEOTIDE SEQUENCE</scope>
</reference>
<gene>
    <name evidence="2" type="ORF">MCHLO_08111</name>
</gene>
<feature type="region of interest" description="Disordered" evidence="1">
    <location>
        <begin position="161"/>
        <end position="180"/>
    </location>
</feature>
<proteinExistence type="predicted"/>
<evidence type="ECO:0000313" key="2">
    <source>
        <dbReference type="EMBL" id="GAT50924.1"/>
    </source>
</evidence>